<dbReference type="GO" id="GO:0005524">
    <property type="term" value="F:ATP binding"/>
    <property type="evidence" value="ECO:0007669"/>
    <property type="project" value="InterPro"/>
</dbReference>
<dbReference type="AlphaFoldDB" id="A0A380MP87"/>
<feature type="compositionally biased region" description="Basic and acidic residues" evidence="3">
    <location>
        <begin position="8"/>
        <end position="20"/>
    </location>
</feature>
<dbReference type="EC" id="3.6.4.12" evidence="5"/>
<dbReference type="GO" id="GO:0005829">
    <property type="term" value="C:cytosol"/>
    <property type="evidence" value="ECO:0007669"/>
    <property type="project" value="TreeGrafter"/>
</dbReference>
<gene>
    <name evidence="5" type="primary">dnaB_1</name>
    <name evidence="5" type="ORF">NCTC7807_00646</name>
</gene>
<dbReference type="InterPro" id="IPR025048">
    <property type="entry name" value="DUF3987"/>
</dbReference>
<feature type="domain" description="DNA helicase DnaB-like N-terminal" evidence="4">
    <location>
        <begin position="17"/>
        <end position="118"/>
    </location>
</feature>
<dbReference type="Gene3D" id="1.10.860.10">
    <property type="entry name" value="DNAb Helicase, Chain A"/>
    <property type="match status" value="1"/>
</dbReference>
<dbReference type="InterPro" id="IPR007693">
    <property type="entry name" value="DNA_helicase_DnaB-like_N"/>
</dbReference>
<feature type="compositionally biased region" description="Basic residues" evidence="3">
    <location>
        <begin position="640"/>
        <end position="649"/>
    </location>
</feature>
<dbReference type="GO" id="GO:0003677">
    <property type="term" value="F:DNA binding"/>
    <property type="evidence" value="ECO:0007669"/>
    <property type="project" value="UniProtKB-KW"/>
</dbReference>
<accession>A0A380MP87</accession>
<sequence length="649" mass="69201">MSAPIVPLHDRAAAGGPPRDHEAEQAVVGSMILAPAVIAEVGAVMDPADHYSVAHEITHRAILALHGEGRPVDPIALGHHLESTGDLTRAGGRPYLHTLVQAVPSPSNAAYYAEIVHDLARRRRSIEAGTRIVQAGLTGEASADELRDILAQGAATLPDAWPDPIPLNQRPPLPGFPNHALPAWLGEFTSAIATETQTPVDMAAALALSVLATAAGGRAVVHVRGRWREPVNLFVVVALPPANRKSAVFSAMTRPLYEAERLLNSQVSGHIVEAELTAKMAKEAADNAAAKAAKTEGPEHDALVAEAIALAQAAESMTVPVKPRLLADDTTPEVLSSLVAEQGGRMAVMSAEGGIFDIIAGRYSGTPNMEVFLKGHAGDRMRVDRRTREEYVEAPALTMGLAVQPSVLEDIGRNRGFDGRGLLARFLYCLPTSLVGRRRINPPTVPDHVSDTYERNISALTLSLADWTDPAVLQLSPDADKALIAYEEAIEPDLETTGGKLGHVGKWAGKLVGAAARIAGLLHLAEHLTDGYGKPVSGPTMMAAIEIAEYFTAHALAVFDLMGADTTQARAHTVLDTLTANAWESVSRRDLFAKLPRSEFPTVAELEAALALLEDHGHIRTQTPPRTGKRGRPPAPRYLIHPHTRNPTT</sequence>
<keyword evidence="5" id="KW-0378">Hydrolase</keyword>
<organism evidence="5 6">
    <name type="scientific">Streptomyces griseus</name>
    <dbReference type="NCBI Taxonomy" id="1911"/>
    <lineage>
        <taxon>Bacteria</taxon>
        <taxon>Bacillati</taxon>
        <taxon>Actinomycetota</taxon>
        <taxon>Actinomycetes</taxon>
        <taxon>Kitasatosporales</taxon>
        <taxon>Streptomycetaceae</taxon>
        <taxon>Streptomyces</taxon>
    </lineage>
</organism>
<dbReference type="GO" id="GO:0016787">
    <property type="term" value="F:hydrolase activity"/>
    <property type="evidence" value="ECO:0007669"/>
    <property type="project" value="UniProtKB-KW"/>
</dbReference>
<keyword evidence="1" id="KW-0235">DNA replication</keyword>
<protein>
    <submittedName>
        <fullName evidence="5">Hyphothetical protein</fullName>
        <ecNumber evidence="5">3.6.4.12</ecNumber>
    </submittedName>
</protein>
<dbReference type="SUPFAM" id="SSF48024">
    <property type="entry name" value="N-terminal domain of DnaB helicase"/>
    <property type="match status" value="1"/>
</dbReference>
<dbReference type="EMBL" id="UHID01000001">
    <property type="protein sequence ID" value="SUO93994.1"/>
    <property type="molecule type" value="Genomic_DNA"/>
</dbReference>
<dbReference type="Pfam" id="PF00772">
    <property type="entry name" value="DnaB"/>
    <property type="match status" value="1"/>
</dbReference>
<dbReference type="GO" id="GO:0003678">
    <property type="term" value="F:DNA helicase activity"/>
    <property type="evidence" value="ECO:0007669"/>
    <property type="project" value="UniProtKB-EC"/>
</dbReference>
<proteinExistence type="predicted"/>
<dbReference type="GO" id="GO:0006260">
    <property type="term" value="P:DNA replication"/>
    <property type="evidence" value="ECO:0007669"/>
    <property type="project" value="UniProtKB-KW"/>
</dbReference>
<dbReference type="InterPro" id="IPR016136">
    <property type="entry name" value="DNA_helicase_N/primase_C"/>
</dbReference>
<dbReference type="Pfam" id="PF13148">
    <property type="entry name" value="DUF3987"/>
    <property type="match status" value="1"/>
</dbReference>
<evidence type="ECO:0000313" key="6">
    <source>
        <dbReference type="Proteomes" id="UP000254150"/>
    </source>
</evidence>
<dbReference type="Proteomes" id="UP000254150">
    <property type="component" value="Unassembled WGS sequence"/>
</dbReference>
<reference evidence="5 6" key="1">
    <citation type="submission" date="2018-06" db="EMBL/GenBank/DDBJ databases">
        <authorList>
            <consortium name="Pathogen Informatics"/>
            <person name="Doyle S."/>
        </authorList>
    </citation>
    <scope>NUCLEOTIDE SEQUENCE [LARGE SCALE GENOMIC DNA]</scope>
    <source>
        <strain evidence="5 6">NCTC7807</strain>
    </source>
</reference>
<dbReference type="RefSeq" id="WP_115067845.1">
    <property type="nucleotide sequence ID" value="NZ_UHID01000001.1"/>
</dbReference>
<dbReference type="PANTHER" id="PTHR30153:SF2">
    <property type="entry name" value="REPLICATIVE DNA HELICASE"/>
    <property type="match status" value="1"/>
</dbReference>
<evidence type="ECO:0000256" key="1">
    <source>
        <dbReference type="ARBA" id="ARBA00022705"/>
    </source>
</evidence>
<evidence type="ECO:0000313" key="5">
    <source>
        <dbReference type="EMBL" id="SUO93994.1"/>
    </source>
</evidence>
<name>A0A380MP87_STRGR</name>
<feature type="region of interest" description="Disordered" evidence="3">
    <location>
        <begin position="616"/>
        <end position="649"/>
    </location>
</feature>
<feature type="region of interest" description="Disordered" evidence="3">
    <location>
        <begin position="1"/>
        <end position="20"/>
    </location>
</feature>
<evidence type="ECO:0000259" key="4">
    <source>
        <dbReference type="Pfam" id="PF00772"/>
    </source>
</evidence>
<dbReference type="InterPro" id="IPR036185">
    <property type="entry name" value="DNA_heli_DnaB-like_N_sf"/>
</dbReference>
<keyword evidence="2" id="KW-0238">DNA-binding</keyword>
<evidence type="ECO:0000256" key="2">
    <source>
        <dbReference type="ARBA" id="ARBA00023125"/>
    </source>
</evidence>
<evidence type="ECO:0000256" key="3">
    <source>
        <dbReference type="SAM" id="MobiDB-lite"/>
    </source>
</evidence>
<dbReference type="PANTHER" id="PTHR30153">
    <property type="entry name" value="REPLICATIVE DNA HELICASE DNAB"/>
    <property type="match status" value="1"/>
</dbReference>